<accession>A0ABV4U6V9</accession>
<reference evidence="1 2" key="1">
    <citation type="submission" date="2024-08" db="EMBL/GenBank/DDBJ databases">
        <title>Whole-genome sequencing of halo(alkali)philic microorganisms from hypersaline lakes.</title>
        <authorList>
            <person name="Sorokin D.Y."/>
            <person name="Merkel A.Y."/>
            <person name="Messina E."/>
            <person name="Yakimov M."/>
        </authorList>
    </citation>
    <scope>NUCLEOTIDE SEQUENCE [LARGE SCALE GENOMIC DNA]</scope>
    <source>
        <strain evidence="1 2">AB-hyl4</strain>
    </source>
</reference>
<sequence length="235" mass="25902">MAVMQMQSVSPMLRRGRLGLLSMMLLAVVFTAGCEGVAFLAGMGGERVPAQYKIPDRPTLVMVEDPDNALGDPRLSRLIASHVGFHLEENRAVRRGVVSQSDLAELAERLDEDYRRMPIDRIGQQLGADQVIHVLIDEVDLVFEPGVYRPTAYAEVKVIDAAESRRLFPLARRMDADGGPAPGLRIQSQLSHRVSGEADTSLEAMLLQALAEQMGREIAQVFYDHQRLEGGSQLP</sequence>
<dbReference type="RefSeq" id="WP_425345964.1">
    <property type="nucleotide sequence ID" value="NZ_JBGUBD010000006.1"/>
</dbReference>
<protein>
    <recommendedName>
        <fullName evidence="3">Lipoprotein</fullName>
    </recommendedName>
</protein>
<organism evidence="1 2">
    <name type="scientific">Natronomicrosphaera hydrolytica</name>
    <dbReference type="NCBI Taxonomy" id="3242702"/>
    <lineage>
        <taxon>Bacteria</taxon>
        <taxon>Pseudomonadati</taxon>
        <taxon>Planctomycetota</taxon>
        <taxon>Phycisphaerae</taxon>
        <taxon>Phycisphaerales</taxon>
        <taxon>Phycisphaeraceae</taxon>
        <taxon>Natronomicrosphaera</taxon>
    </lineage>
</organism>
<gene>
    <name evidence="1" type="ORF">ACERK3_12210</name>
</gene>
<evidence type="ECO:0008006" key="3">
    <source>
        <dbReference type="Google" id="ProtNLM"/>
    </source>
</evidence>
<evidence type="ECO:0000313" key="2">
    <source>
        <dbReference type="Proteomes" id="UP001575105"/>
    </source>
</evidence>
<evidence type="ECO:0000313" key="1">
    <source>
        <dbReference type="EMBL" id="MFA9479047.1"/>
    </source>
</evidence>
<keyword evidence="2" id="KW-1185">Reference proteome</keyword>
<comment type="caution">
    <text evidence="1">The sequence shown here is derived from an EMBL/GenBank/DDBJ whole genome shotgun (WGS) entry which is preliminary data.</text>
</comment>
<dbReference type="Proteomes" id="UP001575105">
    <property type="component" value="Unassembled WGS sequence"/>
</dbReference>
<name>A0ABV4U6V9_9BACT</name>
<dbReference type="EMBL" id="JBGUBD010000006">
    <property type="protein sequence ID" value="MFA9479047.1"/>
    <property type="molecule type" value="Genomic_DNA"/>
</dbReference>
<proteinExistence type="predicted"/>